<dbReference type="SUPFAM" id="SSF53137">
    <property type="entry name" value="Translational machinery components"/>
    <property type="match status" value="1"/>
</dbReference>
<dbReference type="OMA" id="MYMRPFQ"/>
<dbReference type="OrthoDB" id="1932324at2759"/>
<evidence type="ECO:0000256" key="1">
    <source>
        <dbReference type="ARBA" id="ARBA00007116"/>
    </source>
</evidence>
<evidence type="ECO:0000256" key="3">
    <source>
        <dbReference type="ARBA" id="ARBA00023274"/>
    </source>
</evidence>
<dbReference type="GO" id="GO:0006412">
    <property type="term" value="P:translation"/>
    <property type="evidence" value="ECO:0007669"/>
    <property type="project" value="InterPro"/>
</dbReference>
<keyword evidence="2" id="KW-0689">Ribosomal protein</keyword>
<dbReference type="EMBL" id="DF237272">
    <property type="protein sequence ID" value="GAQ86963.1"/>
    <property type="molecule type" value="Genomic_DNA"/>
</dbReference>
<evidence type="ECO:0000256" key="2">
    <source>
        <dbReference type="ARBA" id="ARBA00022980"/>
    </source>
</evidence>
<dbReference type="PANTHER" id="PTHR12899:SF16">
    <property type="entry name" value="OS02G0689700 PROTEIN"/>
    <property type="match status" value="1"/>
</dbReference>
<gene>
    <name evidence="5" type="ORF">KFL_003230080</name>
</gene>
<feature type="region of interest" description="Disordered" evidence="4">
    <location>
        <begin position="58"/>
        <end position="80"/>
    </location>
</feature>
<dbReference type="STRING" id="105231.A0A1Y1I8U9"/>
<sequence>MSQALQARALQTWTQAPLQKYHREAVGQCGPTSSFLGSCGQVFPEDVRRQSLQRQRGGFLKVRASNRNPPKKPPPDGDIVRGLAQREKYLKPFMLDIFFSNRNCSAKIMNRVNSHVVAGVATNEKRLKMSLICMHDVVAAQKVGELLAERALRAEVYSVTFELRKQEKWDEKYEAIMSALVERGIKIV</sequence>
<dbReference type="InterPro" id="IPR057268">
    <property type="entry name" value="Ribosomal_L18"/>
</dbReference>
<dbReference type="GO" id="GO:0005840">
    <property type="term" value="C:ribosome"/>
    <property type="evidence" value="ECO:0007669"/>
    <property type="project" value="UniProtKB-KW"/>
</dbReference>
<dbReference type="CDD" id="cd00432">
    <property type="entry name" value="Ribosomal_L18_L5e"/>
    <property type="match status" value="1"/>
</dbReference>
<proteinExistence type="inferred from homology"/>
<protein>
    <submittedName>
        <fullName evidence="5">Ribosomal L18p/L5e family protein</fullName>
    </submittedName>
</protein>
<dbReference type="AlphaFoldDB" id="A0A1Y1I8U9"/>
<comment type="similarity">
    <text evidence="1">Belongs to the universal ribosomal protein uL18 family.</text>
</comment>
<organism evidence="5 6">
    <name type="scientific">Klebsormidium nitens</name>
    <name type="common">Green alga</name>
    <name type="synonym">Ulothrix nitens</name>
    <dbReference type="NCBI Taxonomy" id="105231"/>
    <lineage>
        <taxon>Eukaryota</taxon>
        <taxon>Viridiplantae</taxon>
        <taxon>Streptophyta</taxon>
        <taxon>Klebsormidiophyceae</taxon>
        <taxon>Klebsormidiales</taxon>
        <taxon>Klebsormidiaceae</taxon>
        <taxon>Klebsormidium</taxon>
    </lineage>
</organism>
<dbReference type="Pfam" id="PF00861">
    <property type="entry name" value="Ribosomal_L18p"/>
    <property type="match status" value="1"/>
</dbReference>
<name>A0A1Y1I8U9_KLENI</name>
<evidence type="ECO:0000313" key="6">
    <source>
        <dbReference type="Proteomes" id="UP000054558"/>
    </source>
</evidence>
<dbReference type="Gene3D" id="3.30.420.100">
    <property type="match status" value="1"/>
</dbReference>
<keyword evidence="6" id="KW-1185">Reference proteome</keyword>
<dbReference type="GO" id="GO:0008097">
    <property type="term" value="F:5S rRNA binding"/>
    <property type="evidence" value="ECO:0000318"/>
    <property type="project" value="GO_Central"/>
</dbReference>
<dbReference type="GO" id="GO:1990904">
    <property type="term" value="C:ribonucleoprotein complex"/>
    <property type="evidence" value="ECO:0007669"/>
    <property type="project" value="UniProtKB-KW"/>
</dbReference>
<evidence type="ECO:0000256" key="4">
    <source>
        <dbReference type="SAM" id="MobiDB-lite"/>
    </source>
</evidence>
<dbReference type="PANTHER" id="PTHR12899">
    <property type="entry name" value="39S RIBOSOMAL PROTEIN L18, MITOCHONDRIAL"/>
    <property type="match status" value="1"/>
</dbReference>
<reference evidence="5 6" key="1">
    <citation type="journal article" date="2014" name="Nat. Commun.">
        <title>Klebsormidium flaccidum genome reveals primary factors for plant terrestrial adaptation.</title>
        <authorList>
            <person name="Hori K."/>
            <person name="Maruyama F."/>
            <person name="Fujisawa T."/>
            <person name="Togashi T."/>
            <person name="Yamamoto N."/>
            <person name="Seo M."/>
            <person name="Sato S."/>
            <person name="Yamada T."/>
            <person name="Mori H."/>
            <person name="Tajima N."/>
            <person name="Moriyama T."/>
            <person name="Ikeuchi M."/>
            <person name="Watanabe M."/>
            <person name="Wada H."/>
            <person name="Kobayashi K."/>
            <person name="Saito M."/>
            <person name="Masuda T."/>
            <person name="Sasaki-Sekimoto Y."/>
            <person name="Mashiguchi K."/>
            <person name="Awai K."/>
            <person name="Shimojima M."/>
            <person name="Masuda S."/>
            <person name="Iwai M."/>
            <person name="Nobusawa T."/>
            <person name="Narise T."/>
            <person name="Kondo S."/>
            <person name="Saito H."/>
            <person name="Sato R."/>
            <person name="Murakawa M."/>
            <person name="Ihara Y."/>
            <person name="Oshima-Yamada Y."/>
            <person name="Ohtaka K."/>
            <person name="Satoh M."/>
            <person name="Sonobe K."/>
            <person name="Ishii M."/>
            <person name="Ohtani R."/>
            <person name="Kanamori-Sato M."/>
            <person name="Honoki R."/>
            <person name="Miyazaki D."/>
            <person name="Mochizuki H."/>
            <person name="Umetsu J."/>
            <person name="Higashi K."/>
            <person name="Shibata D."/>
            <person name="Kamiya Y."/>
            <person name="Sato N."/>
            <person name="Nakamura Y."/>
            <person name="Tabata S."/>
            <person name="Ida S."/>
            <person name="Kurokawa K."/>
            <person name="Ohta H."/>
        </authorList>
    </citation>
    <scope>NUCLEOTIDE SEQUENCE [LARGE SCALE GENOMIC DNA]</scope>
    <source>
        <strain evidence="5 6">NIES-2285</strain>
    </source>
</reference>
<evidence type="ECO:0000313" key="5">
    <source>
        <dbReference type="EMBL" id="GAQ86963.1"/>
    </source>
</evidence>
<accession>A0A1Y1I8U9</accession>
<dbReference type="Proteomes" id="UP000054558">
    <property type="component" value="Unassembled WGS sequence"/>
</dbReference>
<dbReference type="InterPro" id="IPR005484">
    <property type="entry name" value="Ribosomal_uL18_bac/plant/anim"/>
</dbReference>
<dbReference type="GO" id="GO:0003735">
    <property type="term" value="F:structural constituent of ribosome"/>
    <property type="evidence" value="ECO:0007669"/>
    <property type="project" value="InterPro"/>
</dbReference>
<keyword evidence="3" id="KW-0687">Ribonucleoprotein</keyword>